<evidence type="ECO:0000256" key="6">
    <source>
        <dbReference type="ARBA" id="ARBA00023225"/>
    </source>
</evidence>
<organism evidence="9 10">
    <name type="scientific">Candidatus Pristimantibacillus lignocellulolyticus</name>
    <dbReference type="NCBI Taxonomy" id="2994561"/>
    <lineage>
        <taxon>Bacteria</taxon>
        <taxon>Bacillati</taxon>
        <taxon>Bacillota</taxon>
        <taxon>Bacilli</taxon>
        <taxon>Bacillales</taxon>
        <taxon>Paenibacillaceae</taxon>
        <taxon>Candidatus Pristimantibacillus</taxon>
    </lineage>
</organism>
<sequence>MSNLIKSSHVMTLEELRKLRWNNQYIPQHEETDGEETSEPVEEGPDADTISLRDQILSDAMSTAETRISEAADECEKLLEDAHAQIEVWWLEKRNEDEAIKEKHQEEGHQQGYQSGVMQAQQEVRAEWEHNLEEASTILKDAYRTREQIIQEAEPFIVELSCSIAEKIIGKQLSLEPEMVLDIITRTLSRRREQGEITLCVSPANLSFVQAAREELNATIDSQAELVIIPDSSVKDEGCVIRSMFGSIDARIDTQLSEIKRELLLIAHQSIEERGQTNDAD</sequence>
<evidence type="ECO:0000256" key="3">
    <source>
        <dbReference type="ARBA" id="ARBA00022448"/>
    </source>
</evidence>
<dbReference type="GO" id="GO:0005829">
    <property type="term" value="C:cytosol"/>
    <property type="evidence" value="ECO:0007669"/>
    <property type="project" value="TreeGrafter"/>
</dbReference>
<reference evidence="9" key="1">
    <citation type="submission" date="2022-05" db="EMBL/GenBank/DDBJ databases">
        <title>Novel bacterial taxa in a minimal lignocellulolytic consortium and its capacity to transform plastics disclosed by genome-resolved metagenomics.</title>
        <authorList>
            <person name="Rodriguez C.A.D."/>
            <person name="Diaz-Garcia L."/>
            <person name="Herrera K."/>
            <person name="Tarazona N.A."/>
            <person name="Sproer C."/>
            <person name="Overmann J."/>
            <person name="Jimenez D.J."/>
        </authorList>
    </citation>
    <scope>NUCLEOTIDE SEQUENCE</scope>
    <source>
        <strain evidence="9">MAG5</strain>
    </source>
</reference>
<dbReference type="PANTHER" id="PTHR34982">
    <property type="entry name" value="YOP PROTEINS TRANSLOCATION PROTEIN L"/>
    <property type="match status" value="1"/>
</dbReference>
<evidence type="ECO:0000256" key="1">
    <source>
        <dbReference type="ARBA" id="ARBA00003041"/>
    </source>
</evidence>
<keyword evidence="5" id="KW-0653">Protein transport</keyword>
<name>A0A9J6ZB41_9BACL</name>
<dbReference type="InterPro" id="IPR018035">
    <property type="entry name" value="Flagellar_FliH/T3SS_HrpE"/>
</dbReference>
<protein>
    <submittedName>
        <fullName evidence="9">FliH/SctL family protein</fullName>
    </submittedName>
</protein>
<evidence type="ECO:0000313" key="9">
    <source>
        <dbReference type="EMBL" id="URN93406.1"/>
    </source>
</evidence>
<dbReference type="EMBL" id="CP097899">
    <property type="protein sequence ID" value="URN93406.1"/>
    <property type="molecule type" value="Genomic_DNA"/>
</dbReference>
<evidence type="ECO:0000259" key="8">
    <source>
        <dbReference type="Pfam" id="PF02108"/>
    </source>
</evidence>
<dbReference type="InterPro" id="IPR051472">
    <property type="entry name" value="T3SS_Stator/FliH"/>
</dbReference>
<dbReference type="AlphaFoldDB" id="A0A9J6ZB41"/>
<dbReference type="GO" id="GO:0044781">
    <property type="term" value="P:bacterial-type flagellum organization"/>
    <property type="evidence" value="ECO:0007669"/>
    <property type="project" value="UniProtKB-KW"/>
</dbReference>
<evidence type="ECO:0000256" key="2">
    <source>
        <dbReference type="ARBA" id="ARBA00006602"/>
    </source>
</evidence>
<dbReference type="KEGG" id="plig:NAG76_16430"/>
<evidence type="ECO:0000256" key="4">
    <source>
        <dbReference type="ARBA" id="ARBA00022795"/>
    </source>
</evidence>
<accession>A0A9J6ZB41</accession>
<comment type="function">
    <text evidence="1">Needed for flagellar regrowth and assembly.</text>
</comment>
<dbReference type="Pfam" id="PF02108">
    <property type="entry name" value="FliH"/>
    <property type="match status" value="1"/>
</dbReference>
<dbReference type="PANTHER" id="PTHR34982:SF1">
    <property type="entry name" value="FLAGELLAR ASSEMBLY PROTEIN FLIH"/>
    <property type="match status" value="1"/>
</dbReference>
<keyword evidence="3" id="KW-0813">Transport</keyword>
<dbReference type="Proteomes" id="UP001056756">
    <property type="component" value="Chromosome"/>
</dbReference>
<evidence type="ECO:0000313" key="10">
    <source>
        <dbReference type="Proteomes" id="UP001056756"/>
    </source>
</evidence>
<feature type="domain" description="Flagellar assembly protein FliH/Type III secretion system HrpE" evidence="8">
    <location>
        <begin position="133"/>
        <end position="258"/>
    </location>
</feature>
<feature type="compositionally biased region" description="Acidic residues" evidence="7">
    <location>
        <begin position="32"/>
        <end position="46"/>
    </location>
</feature>
<dbReference type="GO" id="GO:0015031">
    <property type="term" value="P:protein transport"/>
    <property type="evidence" value="ECO:0007669"/>
    <property type="project" value="UniProtKB-KW"/>
</dbReference>
<feature type="region of interest" description="Disordered" evidence="7">
    <location>
        <begin position="28"/>
        <end position="49"/>
    </location>
</feature>
<evidence type="ECO:0000256" key="7">
    <source>
        <dbReference type="SAM" id="MobiDB-lite"/>
    </source>
</evidence>
<keyword evidence="6" id="KW-1006">Bacterial flagellum protein export</keyword>
<comment type="similarity">
    <text evidence="2">Belongs to the FliH family.</text>
</comment>
<gene>
    <name evidence="9" type="ORF">NAG76_16430</name>
</gene>
<proteinExistence type="inferred from homology"/>
<keyword evidence="4" id="KW-1005">Bacterial flagellum biogenesis</keyword>
<evidence type="ECO:0000256" key="5">
    <source>
        <dbReference type="ARBA" id="ARBA00022927"/>
    </source>
</evidence>